<evidence type="ECO:0000256" key="6">
    <source>
        <dbReference type="ARBA" id="ARBA00023239"/>
    </source>
</evidence>
<dbReference type="EMBL" id="SMDR01000001">
    <property type="protein sequence ID" value="TNJ35842.1"/>
    <property type="molecule type" value="Genomic_DNA"/>
</dbReference>
<proteinExistence type="inferred from homology"/>
<dbReference type="GO" id="GO:0005829">
    <property type="term" value="C:cytosol"/>
    <property type="evidence" value="ECO:0007669"/>
    <property type="project" value="TreeGrafter"/>
</dbReference>
<evidence type="ECO:0000256" key="7">
    <source>
        <dbReference type="ARBA" id="ARBA00035633"/>
    </source>
</evidence>
<dbReference type="CDD" id="cd01559">
    <property type="entry name" value="ADCL_like"/>
    <property type="match status" value="1"/>
</dbReference>
<dbReference type="GO" id="GO:0030170">
    <property type="term" value="F:pyridoxal phosphate binding"/>
    <property type="evidence" value="ECO:0007669"/>
    <property type="project" value="InterPro"/>
</dbReference>
<keyword evidence="4" id="KW-0663">Pyridoxal phosphate</keyword>
<dbReference type="NCBIfam" id="TIGR03461">
    <property type="entry name" value="pabC_Proteo"/>
    <property type="match status" value="1"/>
</dbReference>
<evidence type="ECO:0000256" key="9">
    <source>
        <dbReference type="ARBA" id="ARBA00049529"/>
    </source>
</evidence>
<evidence type="ECO:0000313" key="11">
    <source>
        <dbReference type="EMBL" id="TNJ35842.1"/>
    </source>
</evidence>
<dbReference type="GO" id="GO:0008153">
    <property type="term" value="P:4-aminobenzoate biosynthetic process"/>
    <property type="evidence" value="ECO:0007669"/>
    <property type="project" value="UniProtKB-UniRule"/>
</dbReference>
<dbReference type="InterPro" id="IPR050571">
    <property type="entry name" value="Class-IV_PLP-Dep_Aminotrnsfr"/>
</dbReference>
<dbReference type="SUPFAM" id="SSF56752">
    <property type="entry name" value="D-aminoacid aminotransferase-like PLP-dependent enzymes"/>
    <property type="match status" value="1"/>
</dbReference>
<dbReference type="GO" id="GO:0008696">
    <property type="term" value="F:4-amino-4-deoxychorismate lyase activity"/>
    <property type="evidence" value="ECO:0007669"/>
    <property type="project" value="UniProtKB-UniRule"/>
</dbReference>
<evidence type="ECO:0000256" key="8">
    <source>
        <dbReference type="ARBA" id="ARBA00035676"/>
    </source>
</evidence>
<comment type="pathway">
    <text evidence="7">Cofactor biosynthesis; tetrahydrofolate biosynthesis; 4-aminobenzoate from chorismate: step 2/2.</text>
</comment>
<sequence length="272" mass="29235">MATAVYRGRKRVAAPDPGDRGLAYGHGLFETVLVHAHQAVWWPAHWSRLARGAAALGIGMPQREWLEAELGPLLSSAPDNAVLKLILTRGAGGRGYAADPAIEPTLVLSVHAEPPRSNGPLALRWCETRMAIQPALAGLKHLNRLEQVLARAEWRDPAIQEGLMLDTEGRVACATAANVFARIGERWLTPPVDRRGVAGVARAWVLANTPDAAEAELSPADVESAEALFLCNAVRGILPVGCLGARSWAPHPALEDLRRRLGRDEPAFAPGR</sequence>
<dbReference type="AlphaFoldDB" id="A0A5C4RXW0"/>
<keyword evidence="5" id="KW-0289">Folate biosynthesis</keyword>
<evidence type="ECO:0000256" key="2">
    <source>
        <dbReference type="ARBA" id="ARBA00009320"/>
    </source>
</evidence>
<dbReference type="GO" id="GO:0046656">
    <property type="term" value="P:folic acid biosynthetic process"/>
    <property type="evidence" value="ECO:0007669"/>
    <property type="project" value="UniProtKB-KW"/>
</dbReference>
<comment type="subunit">
    <text evidence="3">Homodimer.</text>
</comment>
<comment type="catalytic activity">
    <reaction evidence="9">
        <text>4-amino-4-deoxychorismate = 4-aminobenzoate + pyruvate + H(+)</text>
        <dbReference type="Rhea" id="RHEA:16201"/>
        <dbReference type="ChEBI" id="CHEBI:15361"/>
        <dbReference type="ChEBI" id="CHEBI:15378"/>
        <dbReference type="ChEBI" id="CHEBI:17836"/>
        <dbReference type="ChEBI" id="CHEBI:58406"/>
        <dbReference type="EC" id="4.1.3.38"/>
    </reaction>
</comment>
<keyword evidence="6 11" id="KW-0456">Lyase</keyword>
<accession>A0A5C4RXW0</accession>
<keyword evidence="12" id="KW-1185">Reference proteome</keyword>
<comment type="caution">
    <text evidence="11">The sequence shown here is derived from an EMBL/GenBank/DDBJ whole genome shotgun (WGS) entry which is preliminary data.</text>
</comment>
<dbReference type="PANTHER" id="PTHR42743">
    <property type="entry name" value="AMINO-ACID AMINOTRANSFERASE"/>
    <property type="match status" value="1"/>
</dbReference>
<evidence type="ECO:0000256" key="5">
    <source>
        <dbReference type="ARBA" id="ARBA00022909"/>
    </source>
</evidence>
<dbReference type="InterPro" id="IPR043132">
    <property type="entry name" value="BCAT-like_C"/>
</dbReference>
<dbReference type="OrthoDB" id="9805628at2"/>
<dbReference type="InterPro" id="IPR043131">
    <property type="entry name" value="BCAT-like_N"/>
</dbReference>
<organism evidence="11 12">
    <name type="scientific">Arenimonas terrae</name>
    <dbReference type="NCBI Taxonomy" id="2546226"/>
    <lineage>
        <taxon>Bacteria</taxon>
        <taxon>Pseudomonadati</taxon>
        <taxon>Pseudomonadota</taxon>
        <taxon>Gammaproteobacteria</taxon>
        <taxon>Lysobacterales</taxon>
        <taxon>Lysobacteraceae</taxon>
        <taxon>Arenimonas</taxon>
    </lineage>
</organism>
<dbReference type="Gene3D" id="3.30.470.10">
    <property type="match status" value="1"/>
</dbReference>
<dbReference type="EC" id="4.1.3.38" evidence="8 10"/>
<evidence type="ECO:0000256" key="3">
    <source>
        <dbReference type="ARBA" id="ARBA00011738"/>
    </source>
</evidence>
<dbReference type="Gene3D" id="3.20.10.10">
    <property type="entry name" value="D-amino Acid Aminotransferase, subunit A, domain 2"/>
    <property type="match status" value="1"/>
</dbReference>
<comment type="cofactor">
    <cofactor evidence="1">
        <name>pyridoxal 5'-phosphate</name>
        <dbReference type="ChEBI" id="CHEBI:597326"/>
    </cofactor>
</comment>
<dbReference type="Proteomes" id="UP000305760">
    <property type="component" value="Unassembled WGS sequence"/>
</dbReference>
<comment type="similarity">
    <text evidence="2">Belongs to the class-IV pyridoxal-phosphate-dependent aminotransferase family.</text>
</comment>
<protein>
    <recommendedName>
        <fullName evidence="8 10">Aminodeoxychorismate lyase</fullName>
        <ecNumber evidence="8 10">4.1.3.38</ecNumber>
    </recommendedName>
</protein>
<evidence type="ECO:0000256" key="4">
    <source>
        <dbReference type="ARBA" id="ARBA00022898"/>
    </source>
</evidence>
<gene>
    <name evidence="11" type="primary">pabC</name>
    <name evidence="11" type="ORF">E1B00_04635</name>
</gene>
<reference evidence="11 12" key="1">
    <citation type="submission" date="2019-03" db="EMBL/GenBank/DDBJ databases">
        <title>Arenimonas daejeonensis sp. nov., isolated from compost.</title>
        <authorList>
            <person name="Jeon C.O."/>
        </authorList>
    </citation>
    <scope>NUCLEOTIDE SEQUENCE [LARGE SCALE GENOMIC DNA]</scope>
    <source>
        <strain evidence="11 12">R29</strain>
    </source>
</reference>
<name>A0A5C4RXW0_9GAMM</name>
<evidence type="ECO:0000256" key="1">
    <source>
        <dbReference type="ARBA" id="ARBA00001933"/>
    </source>
</evidence>
<evidence type="ECO:0000256" key="10">
    <source>
        <dbReference type="NCBIfam" id="TIGR03461"/>
    </source>
</evidence>
<dbReference type="Pfam" id="PF01063">
    <property type="entry name" value="Aminotran_4"/>
    <property type="match status" value="1"/>
</dbReference>
<dbReference type="InterPro" id="IPR036038">
    <property type="entry name" value="Aminotransferase-like"/>
</dbReference>
<evidence type="ECO:0000313" key="12">
    <source>
        <dbReference type="Proteomes" id="UP000305760"/>
    </source>
</evidence>
<dbReference type="InterPro" id="IPR017824">
    <property type="entry name" value="Aminodeoxychorismate_lyase_IV"/>
</dbReference>
<dbReference type="PANTHER" id="PTHR42743:SF2">
    <property type="entry name" value="AMINODEOXYCHORISMATE LYASE"/>
    <property type="match status" value="1"/>
</dbReference>
<dbReference type="InterPro" id="IPR001544">
    <property type="entry name" value="Aminotrans_IV"/>
</dbReference>